<name>Q6UVS2_TUPAK</name>
<proteinExistence type="predicted"/>
<accession>Q6UVS2</accession>
<gene>
    <name evidence="1" type="primary">orf307</name>
</gene>
<protein>
    <submittedName>
        <fullName evidence="1">Putative site-specific DNA endonuclease</fullName>
    </submittedName>
</protein>
<dbReference type="RefSeq" id="YP_025793.1">
    <property type="nucleotide sequence ID" value="NC_005926.1"/>
</dbReference>
<keyword evidence="1" id="KW-0540">Nuclease</keyword>
<dbReference type="GO" id="GO:0004519">
    <property type="term" value="F:endonuclease activity"/>
    <property type="evidence" value="ECO:0007669"/>
    <property type="project" value="UniProtKB-KW"/>
</dbReference>
<organism evidence="1">
    <name type="scientific">Tupiella akineta</name>
    <name type="common">Green alga</name>
    <name type="synonym">Pseudendoclonium akinetum</name>
    <dbReference type="NCBI Taxonomy" id="160070"/>
    <lineage>
        <taxon>Eukaryota</taxon>
        <taxon>Viridiplantae</taxon>
        <taxon>Chlorophyta</taxon>
        <taxon>core chlorophytes</taxon>
        <taxon>Ulvophyceae</taxon>
        <taxon>OUU clade</taxon>
        <taxon>Ulotrichales</taxon>
        <taxon>Tupiellaceae</taxon>
        <taxon>Tupiella</taxon>
    </lineage>
</organism>
<evidence type="ECO:0000313" key="1">
    <source>
        <dbReference type="EMBL" id="AAQ18752.1"/>
    </source>
</evidence>
<keyword evidence="1" id="KW-0496">Mitochondrion</keyword>
<keyword evidence="1" id="KW-0378">Hydrolase</keyword>
<keyword evidence="1" id="KW-0255">Endonuclease</keyword>
<dbReference type="PANTHER" id="PTHR37520">
    <property type="entry name" value="INTRON-ENCODED DNA ENDONUCLEASE AI2A-RELATED"/>
    <property type="match status" value="1"/>
</dbReference>
<reference evidence="1" key="2">
    <citation type="journal article" date="2004" name="Mol. Biol. Evol.">
        <title>The complete mitochondrial DNA sequence of the green alga Pseudendoclonium akinetum (Ulvophyceae) highlights distinctive evolutionary trends in the chlorophyta and suggests a sister-group relationship between the Ulvophyceae and Chlorophyceae.</title>
        <authorList>
            <person name="Pombert J.F."/>
            <person name="Otis C."/>
            <person name="Lemieux C."/>
            <person name="Turmel M."/>
        </authorList>
    </citation>
    <scope>NUCLEOTIDE SEQUENCE</scope>
    <source>
        <strain evidence="1">UTEX 1912</strain>
    </source>
</reference>
<dbReference type="AlphaFoldDB" id="Q6UVS2"/>
<reference evidence="1" key="1">
    <citation type="submission" date="2003-08" db="EMBL/GenBank/DDBJ databases">
        <authorList>
            <person name="Pombert J.-F."/>
            <person name="Otis C."/>
            <person name="Lemieux C."/>
            <person name="Turmel M."/>
        </authorList>
    </citation>
    <scope>NUCLEOTIDE SEQUENCE</scope>
    <source>
        <strain evidence="1">UTEX 1912</strain>
    </source>
</reference>
<sequence length="307" mass="35029">MAIQKNTKKLITNKPANITTSTSNKMSYPFIAGLIDGDGHIVVFKNTGEYVITMHIEDELFLNELQQQFGGYLKKVANKKAMRFHLNAKTAINGKDTLVELTKGLNGHIRNTIRVEQFKKICTALSIIFIEPEPLTGKDGYIAGLFTADGTAFLNCRLSAAAKKEKSLNSVICKQLSDELSPLEIKIQRILKGVAPFIEIRIANQLLDNVGDISKALGLGTTSFSKGDLRAPKGHFYFFIKKEIEIVQFYEYINLYRTLSVKYKRLDLMEQFFMLRENRAHLAKENSIKAKEWETFVRKWYWDNFLV</sequence>
<dbReference type="EMBL" id="AY359242">
    <property type="protein sequence ID" value="AAQ18752.1"/>
    <property type="molecule type" value="Genomic_DNA"/>
</dbReference>
<dbReference type="PANTHER" id="PTHR37520:SF1">
    <property type="entry name" value="INTRON-ENCODED DNA ENDONUCLEASE AI2A-RELATED"/>
    <property type="match status" value="1"/>
</dbReference>
<dbReference type="GeneID" id="2847065"/>
<dbReference type="SUPFAM" id="SSF55608">
    <property type="entry name" value="Homing endonucleases"/>
    <property type="match status" value="2"/>
</dbReference>
<dbReference type="InterPro" id="IPR027434">
    <property type="entry name" value="Homing_endonucl"/>
</dbReference>
<geneLocation type="mitochondrion" evidence="1"/>
<dbReference type="Gene3D" id="3.10.28.10">
    <property type="entry name" value="Homing endonucleases"/>
    <property type="match status" value="2"/>
</dbReference>